<feature type="non-terminal residue" evidence="2">
    <location>
        <position position="427"/>
    </location>
</feature>
<protein>
    <submittedName>
        <fullName evidence="2">Transporter of the ATP-binding cassette (ABC)</fullName>
    </submittedName>
</protein>
<dbReference type="GO" id="GO:0005524">
    <property type="term" value="F:ATP binding"/>
    <property type="evidence" value="ECO:0007669"/>
    <property type="project" value="UniProtKB-KW"/>
</dbReference>
<organism evidence="2 3">
    <name type="scientific">Coemansia brasiliensis</name>
    <dbReference type="NCBI Taxonomy" id="2650707"/>
    <lineage>
        <taxon>Eukaryota</taxon>
        <taxon>Fungi</taxon>
        <taxon>Fungi incertae sedis</taxon>
        <taxon>Zoopagomycota</taxon>
        <taxon>Kickxellomycotina</taxon>
        <taxon>Kickxellomycetes</taxon>
        <taxon>Kickxellales</taxon>
        <taxon>Kickxellaceae</taxon>
        <taxon>Coemansia</taxon>
    </lineage>
</organism>
<dbReference type="AlphaFoldDB" id="A0A9W8LXL3"/>
<keyword evidence="3" id="KW-1185">Reference proteome</keyword>
<feature type="transmembrane region" description="Helical" evidence="1">
    <location>
        <begin position="124"/>
        <end position="146"/>
    </location>
</feature>
<evidence type="ECO:0000256" key="1">
    <source>
        <dbReference type="SAM" id="Phobius"/>
    </source>
</evidence>
<feature type="transmembrane region" description="Helical" evidence="1">
    <location>
        <begin position="196"/>
        <end position="216"/>
    </location>
</feature>
<sequence length="427" mass="47229">GFSSMERQGLLTSRVRPLRSSSVVLGRGMQLVALLVSGLAMYKASAQSLGYWRSGGLQQCSNKVAYSLTSDCFRLGVVWPLANLVLASFLFVRLATLSWIPTATNVQPQSLGLSSLLSFHDNRLNIALMSAAVALVAVANSLAFTLGDSYSRQHKERIYWQAALAFWLVVACSFVRNALMASNRMYSSRFNRELTAVLLIQVLVNCMAEPFYAFFTGEHLHEPIGQSLHSRFVIVSSAIGLVATITPLCAHQKGFFLPRGRRPESSAEMVTESSQIEVGPQVNALEYVTPLTRMRSNQIPLVTSPEQSQSAIGQLVFSWVTPVLRMGTKVVIDSSDLYHLDSSDRPLSIWRRYVSCRKPGRTLLRALGLTFAPQLVWQIVLALLNALLNFANPFFMGRILRAIRLYSHNGPGSSKRLIYLDAIGLLL</sequence>
<gene>
    <name evidence="2" type="primary">YBT1_3</name>
    <name evidence="2" type="ORF">IWW36_005673</name>
</gene>
<feature type="transmembrane region" description="Helical" evidence="1">
    <location>
        <begin position="228"/>
        <end position="250"/>
    </location>
</feature>
<evidence type="ECO:0000313" key="3">
    <source>
        <dbReference type="Proteomes" id="UP001139887"/>
    </source>
</evidence>
<keyword evidence="1" id="KW-0812">Transmembrane</keyword>
<feature type="non-terminal residue" evidence="2">
    <location>
        <position position="1"/>
    </location>
</feature>
<accession>A0A9W8LXL3</accession>
<dbReference type="Proteomes" id="UP001139887">
    <property type="component" value="Unassembled WGS sequence"/>
</dbReference>
<reference evidence="2" key="1">
    <citation type="submission" date="2022-07" db="EMBL/GenBank/DDBJ databases">
        <title>Phylogenomic reconstructions and comparative analyses of Kickxellomycotina fungi.</title>
        <authorList>
            <person name="Reynolds N.K."/>
            <person name="Stajich J.E."/>
            <person name="Barry K."/>
            <person name="Grigoriev I.V."/>
            <person name="Crous P."/>
            <person name="Smith M.E."/>
        </authorList>
    </citation>
    <scope>NUCLEOTIDE SEQUENCE</scope>
    <source>
        <strain evidence="2">NRRL 1566</strain>
    </source>
</reference>
<name>A0A9W8LXL3_9FUNG</name>
<evidence type="ECO:0000313" key="2">
    <source>
        <dbReference type="EMBL" id="KAJ2843092.1"/>
    </source>
</evidence>
<keyword evidence="2" id="KW-0067">ATP-binding</keyword>
<keyword evidence="2" id="KW-0547">Nucleotide-binding</keyword>
<keyword evidence="1" id="KW-0472">Membrane</keyword>
<feature type="transmembrane region" description="Helical" evidence="1">
    <location>
        <begin position="77"/>
        <end position="103"/>
    </location>
</feature>
<feature type="transmembrane region" description="Helical" evidence="1">
    <location>
        <begin position="21"/>
        <end position="42"/>
    </location>
</feature>
<keyword evidence="1" id="KW-1133">Transmembrane helix</keyword>
<dbReference type="OrthoDB" id="6500128at2759"/>
<proteinExistence type="predicted"/>
<dbReference type="EMBL" id="JANBUW010001528">
    <property type="protein sequence ID" value="KAJ2843092.1"/>
    <property type="molecule type" value="Genomic_DNA"/>
</dbReference>
<feature type="transmembrane region" description="Helical" evidence="1">
    <location>
        <begin position="367"/>
        <end position="388"/>
    </location>
</feature>
<comment type="caution">
    <text evidence="2">The sequence shown here is derived from an EMBL/GenBank/DDBJ whole genome shotgun (WGS) entry which is preliminary data.</text>
</comment>
<feature type="transmembrane region" description="Helical" evidence="1">
    <location>
        <begin position="158"/>
        <end position="175"/>
    </location>
</feature>